<comment type="similarity">
    <text evidence="14">Belongs to the RING-type zinc finger family. ATL subfamily.</text>
</comment>
<comment type="catalytic activity">
    <reaction evidence="1">
        <text>S-ubiquitinyl-[E2 ubiquitin-conjugating enzyme]-L-cysteine + [acceptor protein]-L-lysine = [E2 ubiquitin-conjugating enzyme]-L-cysteine + N(6)-ubiquitinyl-[acceptor protein]-L-lysine.</text>
        <dbReference type="EC" id="2.3.2.27"/>
    </reaction>
</comment>
<protein>
    <recommendedName>
        <fullName evidence="4">RING-type E3 ubiquitin transferase</fullName>
        <ecNumber evidence="4">2.3.2.27</ecNumber>
    </recommendedName>
</protein>
<keyword evidence="9" id="KW-0863">Zinc-finger</keyword>
<gene>
    <name evidence="18" type="ORF">J5N97_007481</name>
</gene>
<dbReference type="GO" id="GO:0061630">
    <property type="term" value="F:ubiquitin protein ligase activity"/>
    <property type="evidence" value="ECO:0007669"/>
    <property type="project" value="UniProtKB-EC"/>
</dbReference>
<accession>A0A9D5DE61</accession>
<evidence type="ECO:0000256" key="11">
    <source>
        <dbReference type="ARBA" id="ARBA00022833"/>
    </source>
</evidence>
<dbReference type="Proteomes" id="UP001085076">
    <property type="component" value="Miscellaneous, Linkage group lg01"/>
</dbReference>
<evidence type="ECO:0000256" key="14">
    <source>
        <dbReference type="ARBA" id="ARBA00024209"/>
    </source>
</evidence>
<evidence type="ECO:0000256" key="12">
    <source>
        <dbReference type="ARBA" id="ARBA00022989"/>
    </source>
</evidence>
<dbReference type="AlphaFoldDB" id="A0A9D5DE61"/>
<feature type="domain" description="Wall-associated receptor kinase galacturonan-binding" evidence="17">
    <location>
        <begin position="22"/>
        <end position="84"/>
    </location>
</feature>
<comment type="subcellular location">
    <subcellularLocation>
        <location evidence="2">Membrane</location>
        <topology evidence="2">Single-pass membrane protein</topology>
    </subcellularLocation>
</comment>
<dbReference type="Pfam" id="PF13947">
    <property type="entry name" value="GUB_WAK_bind"/>
    <property type="match status" value="1"/>
</dbReference>
<keyword evidence="5" id="KW-0808">Transferase</keyword>
<organism evidence="18 19">
    <name type="scientific">Dioscorea zingiberensis</name>
    <dbReference type="NCBI Taxonomy" id="325984"/>
    <lineage>
        <taxon>Eukaryota</taxon>
        <taxon>Viridiplantae</taxon>
        <taxon>Streptophyta</taxon>
        <taxon>Embryophyta</taxon>
        <taxon>Tracheophyta</taxon>
        <taxon>Spermatophyta</taxon>
        <taxon>Magnoliopsida</taxon>
        <taxon>Liliopsida</taxon>
        <taxon>Dioscoreales</taxon>
        <taxon>Dioscoreaceae</taxon>
        <taxon>Dioscorea</taxon>
    </lineage>
</organism>
<comment type="caution">
    <text evidence="18">The sequence shown here is derived from an EMBL/GenBank/DDBJ whole genome shotgun (WGS) entry which is preliminary data.</text>
</comment>
<dbReference type="EMBL" id="JAGGNH010000001">
    <property type="protein sequence ID" value="KAJ0989125.1"/>
    <property type="molecule type" value="Genomic_DNA"/>
</dbReference>
<evidence type="ECO:0000256" key="16">
    <source>
        <dbReference type="SAM" id="SignalP"/>
    </source>
</evidence>
<evidence type="ECO:0000256" key="8">
    <source>
        <dbReference type="ARBA" id="ARBA00022729"/>
    </source>
</evidence>
<dbReference type="EC" id="2.3.2.27" evidence="4"/>
<evidence type="ECO:0000256" key="3">
    <source>
        <dbReference type="ARBA" id="ARBA00004906"/>
    </source>
</evidence>
<dbReference type="OrthoDB" id="780549at2759"/>
<dbReference type="InterPro" id="IPR046948">
    <property type="entry name" value="ATL20-22-like"/>
</dbReference>
<evidence type="ECO:0000256" key="7">
    <source>
        <dbReference type="ARBA" id="ARBA00022723"/>
    </source>
</evidence>
<keyword evidence="13" id="KW-0472">Membrane</keyword>
<dbReference type="PANTHER" id="PTHR46279">
    <property type="entry name" value="RING/U-BOX SUPERFAMILY PROTEIN"/>
    <property type="match status" value="1"/>
</dbReference>
<feature type="compositionally biased region" description="Polar residues" evidence="15">
    <location>
        <begin position="296"/>
        <end position="314"/>
    </location>
</feature>
<feature type="compositionally biased region" description="Basic and acidic residues" evidence="15">
    <location>
        <begin position="259"/>
        <end position="269"/>
    </location>
</feature>
<keyword evidence="6" id="KW-0812">Transmembrane</keyword>
<evidence type="ECO:0000259" key="17">
    <source>
        <dbReference type="Pfam" id="PF13947"/>
    </source>
</evidence>
<reference evidence="18" key="2">
    <citation type="journal article" date="2022" name="Hortic Res">
        <title>The genome of Dioscorea zingiberensis sheds light on the biosynthesis, origin and evolution of the medicinally important diosgenin saponins.</title>
        <authorList>
            <person name="Li Y."/>
            <person name="Tan C."/>
            <person name="Li Z."/>
            <person name="Guo J."/>
            <person name="Li S."/>
            <person name="Chen X."/>
            <person name="Wang C."/>
            <person name="Dai X."/>
            <person name="Yang H."/>
            <person name="Song W."/>
            <person name="Hou L."/>
            <person name="Xu J."/>
            <person name="Tong Z."/>
            <person name="Xu A."/>
            <person name="Yuan X."/>
            <person name="Wang W."/>
            <person name="Yang Q."/>
            <person name="Chen L."/>
            <person name="Sun Z."/>
            <person name="Wang K."/>
            <person name="Pan B."/>
            <person name="Chen J."/>
            <person name="Bao Y."/>
            <person name="Liu F."/>
            <person name="Qi X."/>
            <person name="Gang D.R."/>
            <person name="Wen J."/>
            <person name="Li J."/>
        </authorList>
    </citation>
    <scope>NUCLEOTIDE SEQUENCE</scope>
    <source>
        <strain evidence="18">Dzin_1.0</strain>
    </source>
</reference>
<reference evidence="18" key="1">
    <citation type="submission" date="2021-03" db="EMBL/GenBank/DDBJ databases">
        <authorList>
            <person name="Li Z."/>
            <person name="Yang C."/>
        </authorList>
    </citation>
    <scope>NUCLEOTIDE SEQUENCE</scope>
    <source>
        <strain evidence="18">Dzin_1.0</strain>
        <tissue evidence="18">Leaf</tissue>
    </source>
</reference>
<evidence type="ECO:0000313" key="18">
    <source>
        <dbReference type="EMBL" id="KAJ0989125.1"/>
    </source>
</evidence>
<feature type="compositionally biased region" description="Basic and acidic residues" evidence="15">
    <location>
        <begin position="215"/>
        <end position="229"/>
    </location>
</feature>
<keyword evidence="10" id="KW-0833">Ubl conjugation pathway</keyword>
<evidence type="ECO:0000256" key="5">
    <source>
        <dbReference type="ARBA" id="ARBA00022679"/>
    </source>
</evidence>
<keyword evidence="7" id="KW-0479">Metal-binding</keyword>
<dbReference type="GO" id="GO:0030247">
    <property type="term" value="F:polysaccharide binding"/>
    <property type="evidence" value="ECO:0007669"/>
    <property type="project" value="InterPro"/>
</dbReference>
<evidence type="ECO:0000256" key="9">
    <source>
        <dbReference type="ARBA" id="ARBA00022771"/>
    </source>
</evidence>
<keyword evidence="11" id="KW-0862">Zinc</keyword>
<name>A0A9D5DE61_9LILI</name>
<evidence type="ECO:0000256" key="1">
    <source>
        <dbReference type="ARBA" id="ARBA00000900"/>
    </source>
</evidence>
<evidence type="ECO:0000313" key="19">
    <source>
        <dbReference type="Proteomes" id="UP001085076"/>
    </source>
</evidence>
<evidence type="ECO:0000256" key="4">
    <source>
        <dbReference type="ARBA" id="ARBA00012483"/>
    </source>
</evidence>
<keyword evidence="12" id="KW-1133">Transmembrane helix</keyword>
<dbReference type="InterPro" id="IPR025287">
    <property type="entry name" value="WAK_GUB"/>
</dbReference>
<sequence>MNTFLLFFILFISALVSAKKPCTPSCGDVNISYPFHLKGDPSYCGNPDPNYELTCNSRNQTILNLFSLDYKVTQISYNSDRCRIDVTDVTMPVNGTCRIPFNSLSASKLETSPYYIQYFNNWDSIVNCTKEVNNNSMYIPVPCLSRNNTFIYIVDSPGYSVGYLVSSCSYLAMGPTGYFDDLCMKLASSSGREFGRSKRGGHLKTTNLARLPSLNRDRGSRERSSERNSSHVTHGRGGATPRLSRKGKDIDLNQDFETDYTHTRMDQAEKKHRKFSNTKTTRADQLLISSKDAEDSSVQADQSQQKNENKTSGM</sequence>
<evidence type="ECO:0000256" key="6">
    <source>
        <dbReference type="ARBA" id="ARBA00022692"/>
    </source>
</evidence>
<evidence type="ECO:0000256" key="15">
    <source>
        <dbReference type="SAM" id="MobiDB-lite"/>
    </source>
</evidence>
<proteinExistence type="inferred from homology"/>
<dbReference type="GO" id="GO:0016020">
    <property type="term" value="C:membrane"/>
    <property type="evidence" value="ECO:0007669"/>
    <property type="project" value="UniProtKB-SubCell"/>
</dbReference>
<feature type="chain" id="PRO_5039381326" description="RING-type E3 ubiquitin transferase" evidence="16">
    <location>
        <begin position="19"/>
        <end position="314"/>
    </location>
</feature>
<dbReference type="PANTHER" id="PTHR46279:SF9">
    <property type="entry name" value="OS01G0116300 PROTEIN"/>
    <property type="match status" value="1"/>
</dbReference>
<evidence type="ECO:0000256" key="13">
    <source>
        <dbReference type="ARBA" id="ARBA00023136"/>
    </source>
</evidence>
<feature type="signal peptide" evidence="16">
    <location>
        <begin position="1"/>
        <end position="18"/>
    </location>
</feature>
<dbReference type="GO" id="GO:0008270">
    <property type="term" value="F:zinc ion binding"/>
    <property type="evidence" value="ECO:0007669"/>
    <property type="project" value="UniProtKB-KW"/>
</dbReference>
<comment type="pathway">
    <text evidence="3">Protein modification; protein ubiquitination.</text>
</comment>
<keyword evidence="8 16" id="KW-0732">Signal</keyword>
<evidence type="ECO:0000256" key="10">
    <source>
        <dbReference type="ARBA" id="ARBA00022786"/>
    </source>
</evidence>
<evidence type="ECO:0000256" key="2">
    <source>
        <dbReference type="ARBA" id="ARBA00004167"/>
    </source>
</evidence>
<keyword evidence="19" id="KW-1185">Reference proteome</keyword>
<feature type="region of interest" description="Disordered" evidence="15">
    <location>
        <begin position="193"/>
        <end position="314"/>
    </location>
</feature>